<feature type="chain" id="PRO_5043482898" description="RxLR effector candidate protein" evidence="1">
    <location>
        <begin position="20"/>
        <end position="287"/>
    </location>
</feature>
<accession>A0AAV0UQ79</accession>
<dbReference type="EMBL" id="CANTFL010001352">
    <property type="protein sequence ID" value="CAI5737940.1"/>
    <property type="molecule type" value="Genomic_DNA"/>
</dbReference>
<dbReference type="AlphaFoldDB" id="A0AAV0UQ79"/>
<comment type="caution">
    <text evidence="2">The sequence shown here is derived from an EMBL/GenBank/DDBJ whole genome shotgun (WGS) entry which is preliminary data.</text>
</comment>
<evidence type="ECO:0000313" key="3">
    <source>
        <dbReference type="Proteomes" id="UP001162031"/>
    </source>
</evidence>
<gene>
    <name evidence="2" type="ORF">HBR001_LOCUS7321</name>
</gene>
<evidence type="ECO:0000256" key="1">
    <source>
        <dbReference type="SAM" id="SignalP"/>
    </source>
</evidence>
<reference evidence="2" key="1">
    <citation type="submission" date="2022-12" db="EMBL/GenBank/DDBJ databases">
        <authorList>
            <person name="Webb A."/>
        </authorList>
    </citation>
    <scope>NUCLEOTIDE SEQUENCE</scope>
    <source>
        <strain evidence="2">Hp1</strain>
    </source>
</reference>
<sequence length="287" mass="32064">MARWTQLLVLAVVVSAGSGARLAPVTEKLDDVTSPDLRYDALSGMTDKQFSLRADGVRRRIAGEERGASEIGTKLEESLAGLKSKLSMQAMKDFHGKGTVKLQKWYKAVRPKVEAVIESLIAKVQDKLYDLQAWHTKRRLDKGATVEELAELGLQPVVVQRALGIPSVRYPTAYTSEEMEQNLKTYFSYVEVYYRGTAKATAKEDELDEVVALVKDSLAQGMTFEALLRWGPKPFIVKRALDITDTRYPGIIVGGRLSKESRFYETYKSLYEQGIVDLHPGFPSPTL</sequence>
<name>A0AAV0UQ79_HYABA</name>
<protein>
    <recommendedName>
        <fullName evidence="4">RxLR effector candidate protein</fullName>
    </recommendedName>
</protein>
<keyword evidence="3" id="KW-1185">Reference proteome</keyword>
<organism evidence="2 3">
    <name type="scientific">Hyaloperonospora brassicae</name>
    <name type="common">Brassica downy mildew</name>
    <name type="synonym">Peronospora brassicae</name>
    <dbReference type="NCBI Taxonomy" id="162125"/>
    <lineage>
        <taxon>Eukaryota</taxon>
        <taxon>Sar</taxon>
        <taxon>Stramenopiles</taxon>
        <taxon>Oomycota</taxon>
        <taxon>Peronosporomycetes</taxon>
        <taxon>Peronosporales</taxon>
        <taxon>Peronosporaceae</taxon>
        <taxon>Hyaloperonospora</taxon>
    </lineage>
</organism>
<dbReference type="Proteomes" id="UP001162031">
    <property type="component" value="Unassembled WGS sequence"/>
</dbReference>
<evidence type="ECO:0008006" key="4">
    <source>
        <dbReference type="Google" id="ProtNLM"/>
    </source>
</evidence>
<proteinExistence type="predicted"/>
<keyword evidence="1" id="KW-0732">Signal</keyword>
<evidence type="ECO:0000313" key="2">
    <source>
        <dbReference type="EMBL" id="CAI5737940.1"/>
    </source>
</evidence>
<feature type="signal peptide" evidence="1">
    <location>
        <begin position="1"/>
        <end position="19"/>
    </location>
</feature>